<feature type="repeat" description="ARM" evidence="5">
    <location>
        <begin position="117"/>
        <end position="160"/>
    </location>
</feature>
<dbReference type="GO" id="GO:0016787">
    <property type="term" value="F:hydrolase activity"/>
    <property type="evidence" value="ECO:0007669"/>
    <property type="project" value="InterPro"/>
</dbReference>
<dbReference type="SMART" id="SM00185">
    <property type="entry name" value="ARM"/>
    <property type="match status" value="8"/>
</dbReference>
<dbReference type="Pfam" id="PF07859">
    <property type="entry name" value="Abhydrolase_3"/>
    <property type="match status" value="2"/>
</dbReference>
<dbReference type="InterPro" id="IPR002652">
    <property type="entry name" value="Importin-a_IBB"/>
</dbReference>
<keyword evidence="3" id="KW-0677">Repeat</keyword>
<dbReference type="Pfam" id="PF00514">
    <property type="entry name" value="Arm"/>
    <property type="match status" value="5"/>
</dbReference>
<dbReference type="InterPro" id="IPR011989">
    <property type="entry name" value="ARM-like"/>
</dbReference>
<proteinExistence type="inferred from homology"/>
<dbReference type="Gene3D" id="3.40.50.1820">
    <property type="entry name" value="alpha/beta hydrolase"/>
    <property type="match status" value="1"/>
</dbReference>
<feature type="domain" description="IBB" evidence="8">
    <location>
        <begin position="1"/>
        <end position="62"/>
    </location>
</feature>
<dbReference type="GO" id="GO:0005634">
    <property type="term" value="C:nucleus"/>
    <property type="evidence" value="ECO:0007669"/>
    <property type="project" value="UniProtKB-ARBA"/>
</dbReference>
<dbReference type="GO" id="GO:0061608">
    <property type="term" value="F:nuclear import signal receptor activity"/>
    <property type="evidence" value="ECO:0007669"/>
    <property type="project" value="InterPro"/>
</dbReference>
<dbReference type="SUPFAM" id="SSF48371">
    <property type="entry name" value="ARM repeat"/>
    <property type="match status" value="1"/>
</dbReference>
<accession>A0A0V1CQS8</accession>
<evidence type="ECO:0000313" key="10">
    <source>
        <dbReference type="Proteomes" id="UP000054653"/>
    </source>
</evidence>
<dbReference type="OrthoDB" id="29145at2759"/>
<gene>
    <name evidence="9" type="primary">NCEH1</name>
    <name evidence="9" type="ORF">T03_4822</name>
</gene>
<dbReference type="InterPro" id="IPR013094">
    <property type="entry name" value="AB_hydrolase_3"/>
</dbReference>
<dbReference type="InterPro" id="IPR032413">
    <property type="entry name" value="Arm_3"/>
</dbReference>
<feature type="repeat" description="ARM" evidence="5">
    <location>
        <begin position="371"/>
        <end position="399"/>
    </location>
</feature>
<keyword evidence="2 6" id="KW-0813">Transport</keyword>
<protein>
    <submittedName>
        <fullName evidence="9">Importin subunit alpha-4</fullName>
    </submittedName>
</protein>
<dbReference type="Pfam" id="PF16186">
    <property type="entry name" value="Arm_3"/>
    <property type="match status" value="1"/>
</dbReference>
<dbReference type="InterPro" id="IPR003323">
    <property type="entry name" value="OTU_dom"/>
</dbReference>
<dbReference type="EMBL" id="JYDI01000124">
    <property type="protein sequence ID" value="KRY51490.1"/>
    <property type="molecule type" value="Genomic_DNA"/>
</dbReference>
<dbReference type="FunFam" id="1.25.10.10:FF:000009">
    <property type="entry name" value="Importin subunit alpha"/>
    <property type="match status" value="1"/>
</dbReference>
<feature type="domain" description="OTU" evidence="7">
    <location>
        <begin position="1175"/>
        <end position="1314"/>
    </location>
</feature>
<comment type="similarity">
    <text evidence="1">Belongs to the importin alpha family.</text>
</comment>
<dbReference type="SUPFAM" id="SSF53474">
    <property type="entry name" value="alpha/beta-Hydrolases"/>
    <property type="match status" value="1"/>
</dbReference>
<dbReference type="InterPro" id="IPR000225">
    <property type="entry name" value="Armadillo"/>
</dbReference>
<dbReference type="Gene3D" id="1.20.5.690">
    <property type="entry name" value="Importin-alpha, importin-beta-binding domain"/>
    <property type="match status" value="1"/>
</dbReference>
<keyword evidence="4" id="KW-0653">Protein transport</keyword>
<evidence type="ECO:0000259" key="7">
    <source>
        <dbReference type="PROSITE" id="PS50802"/>
    </source>
</evidence>
<dbReference type="GO" id="GO:0006607">
    <property type="term" value="P:NLS-bearing protein import into nucleus"/>
    <property type="evidence" value="ECO:0007669"/>
    <property type="project" value="UniProtKB-ARBA"/>
</dbReference>
<dbReference type="InterPro" id="IPR049772">
    <property type="entry name" value="OTU_OTUD6"/>
</dbReference>
<dbReference type="Pfam" id="PF01749">
    <property type="entry name" value="IBB"/>
    <property type="match status" value="1"/>
</dbReference>
<organism evidence="9 10">
    <name type="scientific">Trichinella britovi</name>
    <name type="common">Parasitic roundworm</name>
    <dbReference type="NCBI Taxonomy" id="45882"/>
    <lineage>
        <taxon>Eukaryota</taxon>
        <taxon>Metazoa</taxon>
        <taxon>Ecdysozoa</taxon>
        <taxon>Nematoda</taxon>
        <taxon>Enoplea</taxon>
        <taxon>Dorylaimia</taxon>
        <taxon>Trichinellida</taxon>
        <taxon>Trichinellidae</taxon>
        <taxon>Trichinella</taxon>
    </lineage>
</organism>
<comment type="caution">
    <text evidence="9">The sequence shown here is derived from an EMBL/GenBank/DDBJ whole genome shotgun (WGS) entry which is preliminary data.</text>
</comment>
<dbReference type="PROSITE" id="PS51214">
    <property type="entry name" value="IBB"/>
    <property type="match status" value="1"/>
</dbReference>
<evidence type="ECO:0000256" key="6">
    <source>
        <dbReference type="PROSITE-ProRule" id="PRU00561"/>
    </source>
</evidence>
<feature type="non-terminal residue" evidence="9">
    <location>
        <position position="1"/>
    </location>
</feature>
<evidence type="ECO:0000256" key="2">
    <source>
        <dbReference type="ARBA" id="ARBA00022448"/>
    </source>
</evidence>
<dbReference type="InterPro" id="IPR029058">
    <property type="entry name" value="AB_hydrolase_fold"/>
</dbReference>
<dbReference type="PROSITE" id="PS50802">
    <property type="entry name" value="OTU"/>
    <property type="match status" value="1"/>
</dbReference>
<name>A0A0V1CQS8_TRIBR</name>
<evidence type="ECO:0000256" key="3">
    <source>
        <dbReference type="ARBA" id="ARBA00022737"/>
    </source>
</evidence>
<dbReference type="PANTHER" id="PTHR23316">
    <property type="entry name" value="IMPORTIN ALPHA"/>
    <property type="match status" value="1"/>
</dbReference>
<evidence type="ECO:0000256" key="4">
    <source>
        <dbReference type="ARBA" id="ARBA00022927"/>
    </source>
</evidence>
<dbReference type="Gene3D" id="1.25.10.10">
    <property type="entry name" value="Leucine-rich Repeat Variant"/>
    <property type="match status" value="1"/>
</dbReference>
<reference evidence="9 10" key="1">
    <citation type="submission" date="2015-01" db="EMBL/GenBank/DDBJ databases">
        <title>Evolution of Trichinella species and genotypes.</title>
        <authorList>
            <person name="Korhonen P.K."/>
            <person name="Edoardo P."/>
            <person name="Giuseppe L.R."/>
            <person name="Gasser R.B."/>
        </authorList>
    </citation>
    <scope>NUCLEOTIDE SEQUENCE [LARGE SCALE GENOMIC DNA]</scope>
    <source>
        <strain evidence="9">ISS120</strain>
    </source>
</reference>
<dbReference type="SUPFAM" id="SSF54001">
    <property type="entry name" value="Cysteine proteinases"/>
    <property type="match status" value="1"/>
</dbReference>
<dbReference type="CDD" id="cd22761">
    <property type="entry name" value="OTU_OTUD6"/>
    <property type="match status" value="1"/>
</dbReference>
<evidence type="ECO:0000256" key="1">
    <source>
        <dbReference type="ARBA" id="ARBA00010394"/>
    </source>
</evidence>
<dbReference type="Proteomes" id="UP000054653">
    <property type="component" value="Unassembled WGS sequence"/>
</dbReference>
<feature type="repeat" description="ARM" evidence="5">
    <location>
        <begin position="160"/>
        <end position="187"/>
    </location>
</feature>
<evidence type="ECO:0000259" key="8">
    <source>
        <dbReference type="PROSITE" id="PS51214"/>
    </source>
</evidence>
<dbReference type="Gene3D" id="3.90.70.80">
    <property type="match status" value="1"/>
</dbReference>
<dbReference type="InterPro" id="IPR036975">
    <property type="entry name" value="Importin-a_IBB_sf"/>
</dbReference>
<evidence type="ECO:0000313" key="9">
    <source>
        <dbReference type="EMBL" id="KRY51490.1"/>
    </source>
</evidence>
<keyword evidence="10" id="KW-1185">Reference proteome</keyword>
<dbReference type="InterPro" id="IPR038765">
    <property type="entry name" value="Papain-like_cys_pep_sf"/>
</dbReference>
<sequence length="1327" mass="149717">LFFGFTMSDHVNNTRILHFKNKGRNADELRRRRTDMSFELRKSKREDTLSKKRSIHVQSVEIDEATTSVLRDGNGLLMILQNAQSPDPIVQLNAVQQARKLLSSDRNPPIDDLIRSGILPVLVNCLGPHNSPELQFEAAWALTNIASGTSEQTKAVVHSGAVPLFLQLLQSPHMNVCEQAVWALGNIIGDGPHFRDYCIELGIIDPLLEFIKREVPIGFLRNVAWVIVNLCRSKEPPPSALTISKLLPALSVLVHHPDMSVLVDTVWALSYLTDGGNDQIQMVIDAGVVPKLVQLLNHREVKVQAAALRAVGNIVTGSDEQTQVVLNCEALSYMPELLAHQKEKINKEAVWFLSNITAGNREQVQAVINAGLIPTIIKLLEKSDFATQKEAAWAISNVTISGQREEVAFMVSQGVIPAMCSQLNSRDVQVVQVILDGLNNILKMAGDEVEVITQQIEDCGGLDHIETLQTHENEEIYKLAYEILDKYFTDDDDLMGGNSEEIISFDKCNHEFLSLMSSIQKEGPLPFGLAFSFCSITHSPFGKMTVSFARCHRPRFFLSTPGSRFPVNSVSLESYCLLHDRQAYEFYEKFSSFRRLYDKMFSRRFAVVFSLTCLFAYWFYRPLPNRLADRNVLQIIEPLIRIVYVFPIKILSYAGSDWQIYWARKSLHTLARLSAWAHSMSSDVESFDSQFDGVPVRIYIPKTLHSDGALVFIHGGGFVLFDVETYDALTRDLASETGMVTVSINYRLAPENIFPAAVEDCERALVHFLREGYQALRVNPLKVALIGDSAGGNLVAVTTQRLQRFRDLPSLKLQVLIYPFLQLLDLKTPSYRTALNEYAGTALLEPESLARYILMYLGLDTKHTEALLKNSHRSLVDRYGEQYGYISHSHLPKSFALEAFSNAESCVQDENLAALMEPYIFDPNFSPLLSENLTSLPPALIVTCEYDILRDEGFFYAKRLKEHNVDVFWWHLEDGFHGMFNMHRLLKLMEHQECICPAAVDEHLNTGNNEGVDIGVEEMNASTEGQNDVQIGLPQSTEVVADASQVIKVEDDIYENVQKRNRTECKEEISKIQDEIEAKKDDNGNVIEPEAVFSSVQQLFDDNAVSLNCDSPKQLYPCRVQPPRKAKYACTPILAAQISEMNHFKSLIRSRKNHVPSKRELETLDVRKILKSRQLKRVRIPGDGDCLYSAIKHQLSLRGIVTDVKELRLQASNIIRENGEYFMPYLSDHESDNQLVADQLEEYCKQVQTEGVWGGHPELMALSMYFCVPVEVIQRGAPSILVGEQFIGKANPLVIVYMRYAYQVGPHYDSTSPRVMDTSRDSVDCYS</sequence>
<evidence type="ECO:0000256" key="5">
    <source>
        <dbReference type="PROSITE-ProRule" id="PRU00259"/>
    </source>
</evidence>
<dbReference type="Pfam" id="PF02338">
    <property type="entry name" value="OTU"/>
    <property type="match status" value="1"/>
</dbReference>
<feature type="repeat" description="ARM" evidence="5">
    <location>
        <begin position="287"/>
        <end position="325"/>
    </location>
</feature>
<dbReference type="PROSITE" id="PS50176">
    <property type="entry name" value="ARM_REPEAT"/>
    <property type="match status" value="4"/>
</dbReference>
<dbReference type="InterPro" id="IPR016024">
    <property type="entry name" value="ARM-type_fold"/>
</dbReference>